<accession>A0ABP8TSX1</accession>
<reference evidence="2" key="1">
    <citation type="journal article" date="2019" name="Int. J. Syst. Evol. Microbiol.">
        <title>The Global Catalogue of Microorganisms (GCM) 10K type strain sequencing project: providing services to taxonomists for standard genome sequencing and annotation.</title>
        <authorList>
            <consortium name="The Broad Institute Genomics Platform"/>
            <consortium name="The Broad Institute Genome Sequencing Center for Infectious Disease"/>
            <person name="Wu L."/>
            <person name="Ma J."/>
        </authorList>
    </citation>
    <scope>NUCLEOTIDE SEQUENCE [LARGE SCALE GENOMIC DNA]</scope>
    <source>
        <strain evidence="2">JCM 17938</strain>
    </source>
</reference>
<proteinExistence type="predicted"/>
<comment type="caution">
    <text evidence="1">The sequence shown here is derived from an EMBL/GenBank/DDBJ whole genome shotgun (WGS) entry which is preliminary data.</text>
</comment>
<organism evidence="1 2">
    <name type="scientific">Actinoallomurus liliacearum</name>
    <dbReference type="NCBI Taxonomy" id="1080073"/>
    <lineage>
        <taxon>Bacteria</taxon>
        <taxon>Bacillati</taxon>
        <taxon>Actinomycetota</taxon>
        <taxon>Actinomycetes</taxon>
        <taxon>Streptosporangiales</taxon>
        <taxon>Thermomonosporaceae</taxon>
        <taxon>Actinoallomurus</taxon>
    </lineage>
</organism>
<gene>
    <name evidence="1" type="ORF">GCM10023195_55120</name>
</gene>
<dbReference type="Proteomes" id="UP001500212">
    <property type="component" value="Unassembled WGS sequence"/>
</dbReference>
<evidence type="ECO:0008006" key="3">
    <source>
        <dbReference type="Google" id="ProtNLM"/>
    </source>
</evidence>
<name>A0ABP8TSX1_9ACTN</name>
<evidence type="ECO:0000313" key="2">
    <source>
        <dbReference type="Proteomes" id="UP001500212"/>
    </source>
</evidence>
<keyword evidence="2" id="KW-1185">Reference proteome</keyword>
<evidence type="ECO:0000313" key="1">
    <source>
        <dbReference type="EMBL" id="GAA4612801.1"/>
    </source>
</evidence>
<dbReference type="EMBL" id="BAABHJ010000021">
    <property type="protein sequence ID" value="GAA4612801.1"/>
    <property type="molecule type" value="Genomic_DNA"/>
</dbReference>
<sequence>MGEVPAVLSDPIGVMVGLITEVDAELDHEVVEAMVVSVAGGRAKRRKLAQSLAERPEILTDGRSPAPRALGDLLIELVKAGATAISPPICAKCGKPLRTLQRRGEDWYCGVCGPIRLPCANCGDVDRVHSRDRHGQPRCSRCGPGTGLDGGPGPIEIVTEVLASIDPDLPAEAIAAAVNAAAPQAGKRHQMAWAVQDRPDLLIGAGAEAPTPAVLRLIGKLCEAGAVGVVRPPCPHCGRVIKLHRPIGGQWRCRTCVAKSRAQPCSGCGRVCEAAARNDQGEPICPNCLVSDPANLEVCVNCGRLRVVNTRSPDGPLCPTCPPLPTTTCSICEQRRPCGSSRLTGLAWCPSCQHRDERCSRCGQVKPVGSGPLTEPLCRDCTVPAFPDCPVCEDSPRPGQCVECRLELRLRKLMTGPDGVTHPALLPLRDALAATDPPGTALRWLAKEPVATVLADVAAGRRQLTHADLDELPQRTILNHLRSVLVATGTLPPRDEQMARLERFLIDALAARPDPDQRQLLHRYAVWHLLRRLRRRNNGSLTTNEQYTVVLQRVRSATALLDWLTAHDLTLASCGQADLDQWLTDDDASHHHHAGHFVRWAARQRLTTLSFPATRWQGPTRVIDDQARWDAARRLLHDDTIGSRDRLAGLLVLLYAQPVARISRLTTDHVTIDDTTATIQLGTTPITLPEPVANLTRHVLDGKRGHATTGAAAPSPWLFPGGQPGRPIRATHLGTRLKDLGIQPGQARSTALFQLATELPAALLARMLGIHIDVAVAWQRASSGDWMNYAADVSRRIPENR</sequence>
<dbReference type="RefSeq" id="WP_345360573.1">
    <property type="nucleotide sequence ID" value="NZ_BAABHJ010000021.1"/>
</dbReference>
<protein>
    <recommendedName>
        <fullName evidence="3">Site-specific integrase</fullName>
    </recommendedName>
</protein>